<gene>
    <name evidence="5" type="ORF">CZ787_01080</name>
</gene>
<dbReference type="InterPro" id="IPR032466">
    <property type="entry name" value="Metal_Hydrolase"/>
</dbReference>
<feature type="binding site" evidence="4">
    <location>
        <position position="152"/>
    </location>
    <ligand>
        <name>a divalent metal cation</name>
        <dbReference type="ChEBI" id="CHEBI:60240"/>
        <label>2</label>
    </ligand>
</feature>
<dbReference type="Pfam" id="PF01026">
    <property type="entry name" value="TatD_DNase"/>
    <property type="match status" value="1"/>
</dbReference>
<dbReference type="AlphaFoldDB" id="A0A1R4HNX6"/>
<comment type="similarity">
    <text evidence="1">Belongs to the metallo-dependent hydrolases superfamily. TatD-type hydrolase family.</text>
</comment>
<dbReference type="FunFam" id="3.20.20.140:FF:000005">
    <property type="entry name" value="TatD family hydrolase"/>
    <property type="match status" value="1"/>
</dbReference>
<dbReference type="PANTHER" id="PTHR46124:SF3">
    <property type="entry name" value="HYDROLASE"/>
    <property type="match status" value="1"/>
</dbReference>
<feature type="binding site" evidence="4">
    <location>
        <position position="93"/>
    </location>
    <ligand>
        <name>a divalent metal cation</name>
        <dbReference type="ChEBI" id="CHEBI:60240"/>
        <label>1</label>
    </ligand>
</feature>
<evidence type="ECO:0000313" key="6">
    <source>
        <dbReference type="Proteomes" id="UP000196331"/>
    </source>
</evidence>
<evidence type="ECO:0000256" key="3">
    <source>
        <dbReference type="ARBA" id="ARBA00022801"/>
    </source>
</evidence>
<evidence type="ECO:0000256" key="1">
    <source>
        <dbReference type="ARBA" id="ARBA00009275"/>
    </source>
</evidence>
<dbReference type="Proteomes" id="UP000196331">
    <property type="component" value="Unassembled WGS sequence"/>
</dbReference>
<organism evidence="5 6">
    <name type="scientific">Halomonas citrativorans</name>
    <dbReference type="NCBI Taxonomy" id="2742612"/>
    <lineage>
        <taxon>Bacteria</taxon>
        <taxon>Pseudomonadati</taxon>
        <taxon>Pseudomonadota</taxon>
        <taxon>Gammaproteobacteria</taxon>
        <taxon>Oceanospirillales</taxon>
        <taxon>Halomonadaceae</taxon>
        <taxon>Halomonas</taxon>
    </lineage>
</organism>
<name>A0A1R4HNX6_9GAMM</name>
<dbReference type="InterPro" id="IPR018228">
    <property type="entry name" value="DNase_TatD-rel_CS"/>
</dbReference>
<dbReference type="CDD" id="cd01310">
    <property type="entry name" value="TatD_DNAse"/>
    <property type="match status" value="1"/>
</dbReference>
<feature type="binding site" evidence="4">
    <location>
        <position position="202"/>
    </location>
    <ligand>
        <name>a divalent metal cation</name>
        <dbReference type="ChEBI" id="CHEBI:60240"/>
        <label>1</label>
    </ligand>
</feature>
<accession>A0A1R4HNX6</accession>
<proteinExistence type="inferred from homology"/>
<dbReference type="RefSeq" id="WP_087105481.1">
    <property type="nucleotide sequence ID" value="NZ_FUKM01000003.1"/>
</dbReference>
<reference evidence="5 6" key="1">
    <citation type="submission" date="2017-02" db="EMBL/GenBank/DDBJ databases">
        <authorList>
            <person name="Dridi B."/>
        </authorList>
    </citation>
    <scope>NUCLEOTIDE SEQUENCE [LARGE SCALE GENOMIC DNA]</scope>
    <source>
        <strain evidence="5 6">JB380</strain>
    </source>
</reference>
<dbReference type="GO" id="GO:0005829">
    <property type="term" value="C:cytosol"/>
    <property type="evidence" value="ECO:0007669"/>
    <property type="project" value="TreeGrafter"/>
</dbReference>
<dbReference type="PIRSF" id="PIRSF005902">
    <property type="entry name" value="DNase_TatD"/>
    <property type="match status" value="1"/>
</dbReference>
<comment type="caution">
    <text evidence="5">The sequence shown here is derived from an EMBL/GenBank/DDBJ whole genome shotgun (WGS) entry which is preliminary data.</text>
</comment>
<dbReference type="InterPro" id="IPR015991">
    <property type="entry name" value="TatD/YcfH-like"/>
</dbReference>
<keyword evidence="2 4" id="KW-0479">Metal-binding</keyword>
<feature type="binding site" evidence="4">
    <location>
        <position position="8"/>
    </location>
    <ligand>
        <name>a divalent metal cation</name>
        <dbReference type="ChEBI" id="CHEBI:60240"/>
        <label>1</label>
    </ligand>
</feature>
<dbReference type="PANTHER" id="PTHR46124">
    <property type="entry name" value="D-AMINOACYL-TRNA DEACYLASE"/>
    <property type="match status" value="1"/>
</dbReference>
<dbReference type="InterPro" id="IPR001130">
    <property type="entry name" value="TatD-like"/>
</dbReference>
<dbReference type="PROSITE" id="PS01137">
    <property type="entry name" value="TATD_1"/>
    <property type="match status" value="1"/>
</dbReference>
<dbReference type="GO" id="GO:0046872">
    <property type="term" value="F:metal ion binding"/>
    <property type="evidence" value="ECO:0007669"/>
    <property type="project" value="UniProtKB-KW"/>
</dbReference>
<dbReference type="GO" id="GO:0004536">
    <property type="term" value="F:DNA nuclease activity"/>
    <property type="evidence" value="ECO:0007669"/>
    <property type="project" value="InterPro"/>
</dbReference>
<dbReference type="NCBIfam" id="TIGR00010">
    <property type="entry name" value="YchF/TatD family DNA exonuclease"/>
    <property type="match status" value="1"/>
</dbReference>
<feature type="binding site" evidence="4">
    <location>
        <position position="6"/>
    </location>
    <ligand>
        <name>a divalent metal cation</name>
        <dbReference type="ChEBI" id="CHEBI:60240"/>
        <label>1</label>
    </ligand>
</feature>
<evidence type="ECO:0000313" key="5">
    <source>
        <dbReference type="EMBL" id="SJN09242.1"/>
    </source>
</evidence>
<dbReference type="Gene3D" id="3.20.20.140">
    <property type="entry name" value="Metal-dependent hydrolases"/>
    <property type="match status" value="1"/>
</dbReference>
<protein>
    <submittedName>
        <fullName evidence="5">Deoxyribonuclease YjjV</fullName>
    </submittedName>
</protein>
<keyword evidence="3" id="KW-0378">Hydrolase</keyword>
<feature type="binding site" evidence="4">
    <location>
        <position position="128"/>
    </location>
    <ligand>
        <name>a divalent metal cation</name>
        <dbReference type="ChEBI" id="CHEBI:60240"/>
        <label>2</label>
    </ligand>
</feature>
<sequence length="259" mass="28743">MLIDAHCHLDFSAFDQDRDAVFAAAHAAGVSHFIVPGTTRQRWQQVLALGERSDVSVCLGLHPYFMEQHQRDEDILALEQALGSNPRVAAVGECGIDARFKDSWEPQWRLFDDQLHLAKQYKLPVVVHCVQANDKVSKRLRQLALPQAGLIHAFSGSIEQAQKFLDGGFVLGLGGAVTYERAQRLRRTVAALPNDGFVLETDSPDMLLRGHQGERNEPQCVAHVCRVVATLRNQTEEEVAAHSSANAARLFKLKAFQNS</sequence>
<dbReference type="SUPFAM" id="SSF51556">
    <property type="entry name" value="Metallo-dependent hydrolases"/>
    <property type="match status" value="1"/>
</dbReference>
<evidence type="ECO:0000256" key="4">
    <source>
        <dbReference type="PIRSR" id="PIRSR005902-1"/>
    </source>
</evidence>
<dbReference type="EMBL" id="FUKM01000003">
    <property type="protein sequence ID" value="SJN09242.1"/>
    <property type="molecule type" value="Genomic_DNA"/>
</dbReference>
<dbReference type="GO" id="GO:0016788">
    <property type="term" value="F:hydrolase activity, acting on ester bonds"/>
    <property type="evidence" value="ECO:0007669"/>
    <property type="project" value="InterPro"/>
</dbReference>
<evidence type="ECO:0000256" key="2">
    <source>
        <dbReference type="ARBA" id="ARBA00022723"/>
    </source>
</evidence>
<dbReference type="OrthoDB" id="9810005at2"/>